<comment type="caution">
    <text evidence="2">The sequence shown here is derived from an EMBL/GenBank/DDBJ whole genome shotgun (WGS) entry which is preliminary data.</text>
</comment>
<accession>A0A8S9USR2</accession>
<dbReference type="AlphaFoldDB" id="A0A8S9USR2"/>
<dbReference type="EMBL" id="JAACNO010001161">
    <property type="protein sequence ID" value="KAF4142677.1"/>
    <property type="molecule type" value="Genomic_DNA"/>
</dbReference>
<evidence type="ECO:0000256" key="1">
    <source>
        <dbReference type="SAM" id="MobiDB-lite"/>
    </source>
</evidence>
<evidence type="ECO:0000313" key="3">
    <source>
        <dbReference type="Proteomes" id="UP000704712"/>
    </source>
</evidence>
<reference evidence="2" key="1">
    <citation type="submission" date="2020-03" db="EMBL/GenBank/DDBJ databases">
        <title>Hybrid Assembly of Korean Phytophthora infestans isolates.</title>
        <authorList>
            <person name="Prokchorchik M."/>
            <person name="Lee Y."/>
            <person name="Seo J."/>
            <person name="Cho J.-H."/>
            <person name="Park Y.-E."/>
            <person name="Jang D.-C."/>
            <person name="Im J.-S."/>
            <person name="Choi J.-G."/>
            <person name="Park H.-J."/>
            <person name="Lee G.-B."/>
            <person name="Lee Y.-G."/>
            <person name="Hong S.-Y."/>
            <person name="Cho K."/>
            <person name="Sohn K.H."/>
        </authorList>
    </citation>
    <scope>NUCLEOTIDE SEQUENCE</scope>
    <source>
        <strain evidence="2">KR_2_A2</strain>
    </source>
</reference>
<proteinExistence type="predicted"/>
<name>A0A8S9USR2_PHYIN</name>
<organism evidence="2 3">
    <name type="scientific">Phytophthora infestans</name>
    <name type="common">Potato late blight agent</name>
    <name type="synonym">Botrytis infestans</name>
    <dbReference type="NCBI Taxonomy" id="4787"/>
    <lineage>
        <taxon>Eukaryota</taxon>
        <taxon>Sar</taxon>
        <taxon>Stramenopiles</taxon>
        <taxon>Oomycota</taxon>
        <taxon>Peronosporomycetes</taxon>
        <taxon>Peronosporales</taxon>
        <taxon>Peronosporaceae</taxon>
        <taxon>Phytophthora</taxon>
    </lineage>
</organism>
<sequence>MDRLTSLSYAKVRGLGLGGMSGPGSATWKYDSDNESTTSSQSASSSCSQSSRFSSHLYSAADMHSTIESLLQQASKTSQYISETGVSI</sequence>
<gene>
    <name evidence="2" type="ORF">GN958_ATG08141</name>
</gene>
<dbReference type="Proteomes" id="UP000704712">
    <property type="component" value="Unassembled WGS sequence"/>
</dbReference>
<evidence type="ECO:0000313" key="2">
    <source>
        <dbReference type="EMBL" id="KAF4142677.1"/>
    </source>
</evidence>
<protein>
    <submittedName>
        <fullName evidence="2">Uncharacterized protein</fullName>
    </submittedName>
</protein>
<feature type="compositionally biased region" description="Low complexity" evidence="1">
    <location>
        <begin position="36"/>
        <end position="49"/>
    </location>
</feature>
<feature type="region of interest" description="Disordered" evidence="1">
    <location>
        <begin position="15"/>
        <end position="49"/>
    </location>
</feature>